<keyword evidence="1" id="KW-0472">Membrane</keyword>
<dbReference type="EMBL" id="KF921519">
    <property type="protein sequence ID" value="AHC02803.1"/>
    <property type="molecule type" value="Genomic_DNA"/>
</dbReference>
<keyword evidence="1" id="KW-1133">Transmembrane helix</keyword>
<sequence>MEVNSGADIEKIYQSNFYEGCPYANWNTSYAHDKYTLEKNLHCVFKTARNIRKFKKLYYQYDFIHIDAYVTFCLLVIFILVFLMSLFQMGGRRKVKAHLLDPVFCLAVTCMTMYRIWFRDINTARQELRKLILGSVEFNIFIDMSTMILCMICISCLSVYFYGNMCSDETKYKCDQFVRTVSRRLVPYMSWLLIRGDYSFFSLSTTERVSVIRELTLFFVYYVLFFLLSEILDLYLTCLKDFSWRHLFIIVVCIWFCNKHCYKMMYWHKDKESLHLYLGWELTWFNILMYSLTKLFLLHR</sequence>
<keyword evidence="3" id="KW-1185">Reference proteome</keyword>
<feature type="transmembrane region" description="Helical" evidence="1">
    <location>
        <begin position="99"/>
        <end position="118"/>
    </location>
</feature>
<name>A0A075CZJ9_9BETA</name>
<feature type="transmembrane region" description="Helical" evidence="1">
    <location>
        <begin position="138"/>
        <end position="163"/>
    </location>
</feature>
<evidence type="ECO:0000313" key="2">
    <source>
        <dbReference type="EMBL" id="AHC02803.1"/>
    </source>
</evidence>
<dbReference type="RefSeq" id="YP_009052063.1">
    <property type="nucleotide sequence ID" value="NC_024696.1"/>
</dbReference>
<evidence type="ECO:0000256" key="1">
    <source>
        <dbReference type="SAM" id="Phobius"/>
    </source>
</evidence>
<proteinExistence type="predicted"/>
<dbReference type="OrthoDB" id="31999at10239"/>
<organism evidence="2 3">
    <name type="scientific">Elephant endotheliotropic herpesvirus 5</name>
    <dbReference type="NCBI Taxonomy" id="768738"/>
    <lineage>
        <taxon>Viruses</taxon>
        <taxon>Duplodnaviria</taxon>
        <taxon>Heunggongvirae</taxon>
        <taxon>Peploviricota</taxon>
        <taxon>Herviviricetes</taxon>
        <taxon>Herpesvirales</taxon>
        <taxon>Orthoherpesviridae</taxon>
        <taxon>Betaherpesvirinae</taxon>
        <taxon>Proboscivirus</taxon>
    </lineage>
</organism>
<feature type="transmembrane region" description="Helical" evidence="1">
    <location>
        <begin position="215"/>
        <end position="236"/>
    </location>
</feature>
<reference evidence="2 3" key="1">
    <citation type="submission" date="2013-11" db="EMBL/GenBank/DDBJ databases">
        <title>Genome sequence of elephant endotheliotropic herpesvirus 5.</title>
        <authorList>
            <person name="Wilkie G.S."/>
            <person name="Davison A.J."/>
            <person name="Denk D."/>
            <person name="Kerr K."/>
            <person name="Redrobe S."/>
            <person name="Steinbach F."/>
            <person name="Dastjerdi A."/>
        </authorList>
    </citation>
    <scope>NUCLEOTIDE SEQUENCE [LARGE SCALE GENOMIC DNA]</scope>
    <source>
        <strain evidence="2 3">Vijay</strain>
    </source>
</reference>
<evidence type="ECO:0000313" key="3">
    <source>
        <dbReference type="Proteomes" id="UP000152474"/>
    </source>
</evidence>
<dbReference type="GeneID" id="20098547"/>
<feature type="transmembrane region" description="Helical" evidence="1">
    <location>
        <begin position="274"/>
        <end position="292"/>
    </location>
</feature>
<dbReference type="KEGG" id="vg:20098547"/>
<keyword evidence="1" id="KW-0812">Transmembrane</keyword>
<feature type="transmembrane region" description="Helical" evidence="1">
    <location>
        <begin position="68"/>
        <end position="87"/>
    </location>
</feature>
<gene>
    <name evidence="2" type="primary">EE40</name>
</gene>
<accession>A0A075CZJ9</accession>
<dbReference type="Proteomes" id="UP000152474">
    <property type="component" value="Segment"/>
</dbReference>
<protein>
    <submittedName>
        <fullName evidence="2">Membrane protein EE40</fullName>
    </submittedName>
</protein>